<dbReference type="AlphaFoldDB" id="A0A066WD19"/>
<dbReference type="Proteomes" id="UP000027361">
    <property type="component" value="Unassembled WGS sequence"/>
</dbReference>
<protein>
    <submittedName>
        <fullName evidence="1">Uncharacterized protein</fullName>
    </submittedName>
</protein>
<name>A0A066WD19_TILAU</name>
<accession>A0A066WD19</accession>
<dbReference type="HOGENOM" id="CLU_1778752_0_0_1"/>
<sequence>MSLCNLLVATAAESLAANFLHLHTPPSSASPSLPQTTTTASARFSTVQRPSCALAVANLPLLTSAASSKCDESLAKRPDNPQLATFTGGNSTAFCQSWKCALCFQSSYCQPGLMRPIFRRLLRQEHQHRDLRLLHVRWRHDQSSEA</sequence>
<reference evidence="1 2" key="1">
    <citation type="submission" date="2014-05" db="EMBL/GenBank/DDBJ databases">
        <title>Draft genome sequence of a rare smut relative, Tilletiaria anomala UBC 951.</title>
        <authorList>
            <consortium name="DOE Joint Genome Institute"/>
            <person name="Toome M."/>
            <person name="Kuo A."/>
            <person name="Henrissat B."/>
            <person name="Lipzen A."/>
            <person name="Tritt A."/>
            <person name="Yoshinaga Y."/>
            <person name="Zane M."/>
            <person name="Barry K."/>
            <person name="Grigoriev I.V."/>
            <person name="Spatafora J.W."/>
            <person name="Aimea M.C."/>
        </authorList>
    </citation>
    <scope>NUCLEOTIDE SEQUENCE [LARGE SCALE GENOMIC DNA]</scope>
    <source>
        <strain evidence="1 2">UBC 951</strain>
    </source>
</reference>
<evidence type="ECO:0000313" key="1">
    <source>
        <dbReference type="EMBL" id="KDN50418.1"/>
    </source>
</evidence>
<gene>
    <name evidence="1" type="ORF">K437DRAFT_261967</name>
</gene>
<dbReference type="RefSeq" id="XP_013244543.1">
    <property type="nucleotide sequence ID" value="XM_013389089.1"/>
</dbReference>
<keyword evidence="2" id="KW-1185">Reference proteome</keyword>
<comment type="caution">
    <text evidence="1">The sequence shown here is derived from an EMBL/GenBank/DDBJ whole genome shotgun (WGS) entry which is preliminary data.</text>
</comment>
<evidence type="ECO:0000313" key="2">
    <source>
        <dbReference type="Proteomes" id="UP000027361"/>
    </source>
</evidence>
<dbReference type="GeneID" id="25265610"/>
<dbReference type="InParanoid" id="A0A066WD19"/>
<proteinExistence type="predicted"/>
<dbReference type="EMBL" id="JMSN01000019">
    <property type="protein sequence ID" value="KDN50418.1"/>
    <property type="molecule type" value="Genomic_DNA"/>
</dbReference>
<organism evidence="1 2">
    <name type="scientific">Tilletiaria anomala (strain ATCC 24038 / CBS 436.72 / UBC 951)</name>
    <dbReference type="NCBI Taxonomy" id="1037660"/>
    <lineage>
        <taxon>Eukaryota</taxon>
        <taxon>Fungi</taxon>
        <taxon>Dikarya</taxon>
        <taxon>Basidiomycota</taxon>
        <taxon>Ustilaginomycotina</taxon>
        <taxon>Exobasidiomycetes</taxon>
        <taxon>Georgefischeriales</taxon>
        <taxon>Tilletiariaceae</taxon>
        <taxon>Tilletiaria</taxon>
    </lineage>
</organism>